<name>A0A6A4S1M8_SCOMX</name>
<protein>
    <submittedName>
        <fullName evidence="2">Uncharacterized protein</fullName>
    </submittedName>
</protein>
<reference evidence="2 3" key="1">
    <citation type="submission" date="2019-06" db="EMBL/GenBank/DDBJ databases">
        <title>Draft genomes of female and male turbot (Scophthalmus maximus).</title>
        <authorList>
            <person name="Xu H."/>
            <person name="Xu X.-W."/>
            <person name="Shao C."/>
            <person name="Chen S."/>
        </authorList>
    </citation>
    <scope>NUCLEOTIDE SEQUENCE [LARGE SCALE GENOMIC DNA]</scope>
    <source>
        <strain evidence="2">Ysfricsl-2016a</strain>
        <tissue evidence="2">Blood</tissue>
    </source>
</reference>
<sequence length="120" mass="13599">MEQQSDVCVLFVDVDFCVVTEVEVQHGDFSSDSHREEGVYNKICVWTSRGKGHLPDDIEPFLCEFASAVAERCPPPLPHVSRAHPNRHETPRGAVPLRATPTPRHAWHRRWKQLLPPSLG</sequence>
<dbReference type="EMBL" id="VEVO01000019">
    <property type="protein sequence ID" value="KAF0026058.1"/>
    <property type="molecule type" value="Genomic_DNA"/>
</dbReference>
<dbReference type="AlphaFoldDB" id="A0A6A4S1M8"/>
<feature type="region of interest" description="Disordered" evidence="1">
    <location>
        <begin position="76"/>
        <end position="105"/>
    </location>
</feature>
<evidence type="ECO:0000256" key="1">
    <source>
        <dbReference type="SAM" id="MobiDB-lite"/>
    </source>
</evidence>
<proteinExistence type="predicted"/>
<organism evidence="2 3">
    <name type="scientific">Scophthalmus maximus</name>
    <name type="common">Turbot</name>
    <name type="synonym">Psetta maxima</name>
    <dbReference type="NCBI Taxonomy" id="52904"/>
    <lineage>
        <taxon>Eukaryota</taxon>
        <taxon>Metazoa</taxon>
        <taxon>Chordata</taxon>
        <taxon>Craniata</taxon>
        <taxon>Vertebrata</taxon>
        <taxon>Euteleostomi</taxon>
        <taxon>Actinopterygii</taxon>
        <taxon>Neopterygii</taxon>
        <taxon>Teleostei</taxon>
        <taxon>Neoteleostei</taxon>
        <taxon>Acanthomorphata</taxon>
        <taxon>Carangaria</taxon>
        <taxon>Pleuronectiformes</taxon>
        <taxon>Pleuronectoidei</taxon>
        <taxon>Scophthalmidae</taxon>
        <taxon>Scophthalmus</taxon>
    </lineage>
</organism>
<evidence type="ECO:0000313" key="3">
    <source>
        <dbReference type="Proteomes" id="UP000438429"/>
    </source>
</evidence>
<gene>
    <name evidence="2" type="ORF">F2P81_020795</name>
</gene>
<dbReference type="Proteomes" id="UP000438429">
    <property type="component" value="Unassembled WGS sequence"/>
</dbReference>
<comment type="caution">
    <text evidence="2">The sequence shown here is derived from an EMBL/GenBank/DDBJ whole genome shotgun (WGS) entry which is preliminary data.</text>
</comment>
<evidence type="ECO:0000313" key="2">
    <source>
        <dbReference type="EMBL" id="KAF0026058.1"/>
    </source>
</evidence>
<accession>A0A6A4S1M8</accession>